<dbReference type="EMBL" id="CZKB01000006">
    <property type="protein sequence ID" value="CUR58430.1"/>
    <property type="molecule type" value="Genomic_DNA"/>
</dbReference>
<evidence type="ECO:0000313" key="2">
    <source>
        <dbReference type="EMBL" id="CUR58430.1"/>
    </source>
</evidence>
<feature type="region of interest" description="Disordered" evidence="1">
    <location>
        <begin position="54"/>
        <end position="95"/>
    </location>
</feature>
<accession>A0A2P2C8Y5</accession>
<reference evidence="2" key="1">
    <citation type="submission" date="2015-08" db="EMBL/GenBank/DDBJ databases">
        <authorList>
            <person name="Babu N.S."/>
            <person name="Beckwith C.J."/>
            <person name="Beseler K.G."/>
            <person name="Brison A."/>
            <person name="Carone J.V."/>
            <person name="Caskin T.P."/>
            <person name="Diamond M."/>
            <person name="Durham M.E."/>
            <person name="Foxe J.M."/>
            <person name="Go M."/>
            <person name="Henderson B.A."/>
            <person name="Jones I.B."/>
            <person name="McGettigan J.A."/>
            <person name="Micheletti S.J."/>
            <person name="Nasrallah M.E."/>
            <person name="Ortiz D."/>
            <person name="Piller C.R."/>
            <person name="Privatt S.R."/>
            <person name="Schneider S.L."/>
            <person name="Sharp S."/>
            <person name="Smith T.C."/>
            <person name="Stanton J.D."/>
            <person name="Ullery H.E."/>
            <person name="Wilson R.J."/>
            <person name="Serrano M.G."/>
            <person name="Buck G."/>
            <person name="Lee V."/>
            <person name="Wang Y."/>
            <person name="Carvalho R."/>
            <person name="Voegtly L."/>
            <person name="Shi R."/>
            <person name="Duckworth R."/>
            <person name="Johnson A."/>
            <person name="Loviza R."/>
            <person name="Walstead R."/>
            <person name="Shah Z."/>
            <person name="Kiflezghi M."/>
            <person name="Wade K."/>
            <person name="Ball S.L."/>
            <person name="Bradley K.W."/>
            <person name="Asai D.J."/>
            <person name="Bowman C.A."/>
            <person name="Russell D.A."/>
            <person name="Pope W.H."/>
            <person name="Jacobs-Sera D."/>
            <person name="Hendrix R.W."/>
            <person name="Hatfull G.F."/>
        </authorList>
    </citation>
    <scope>NUCLEOTIDE SEQUENCE</scope>
</reference>
<dbReference type="AlphaFoldDB" id="A0A2P2C8Y5"/>
<gene>
    <name evidence="2" type="ORF">NOCA1140098</name>
</gene>
<organism evidence="2">
    <name type="scientific">metagenome</name>
    <dbReference type="NCBI Taxonomy" id="256318"/>
    <lineage>
        <taxon>unclassified sequences</taxon>
        <taxon>metagenomes</taxon>
    </lineage>
</organism>
<protein>
    <submittedName>
        <fullName evidence="2">Uncharacterized protein</fullName>
    </submittedName>
</protein>
<sequence>MEPPVWHNLVVRLWRDGDGLKVRFLAGRNGRRPATLTLATSVESAVHQFETWLRSVEQDDAPPVQTSRPAPVTRAPRDGTRDDDAGATEPQTAGS</sequence>
<name>A0A2P2C8Y5_9ZZZZ</name>
<feature type="compositionally biased region" description="Basic and acidic residues" evidence="1">
    <location>
        <begin position="75"/>
        <end position="84"/>
    </location>
</feature>
<evidence type="ECO:0000256" key="1">
    <source>
        <dbReference type="SAM" id="MobiDB-lite"/>
    </source>
</evidence>
<proteinExistence type="predicted"/>